<keyword evidence="3" id="KW-1185">Reference proteome</keyword>
<dbReference type="STRING" id="314271.RB2654_15175"/>
<feature type="region of interest" description="Disordered" evidence="1">
    <location>
        <begin position="1"/>
        <end position="22"/>
    </location>
</feature>
<accession>A3VH84</accession>
<sequence>MRIRRMPPRHVEDAPVERSVRR</sequence>
<name>A3VH84_9RHOB</name>
<dbReference type="Proteomes" id="UP000002931">
    <property type="component" value="Unassembled WGS sequence"/>
</dbReference>
<evidence type="ECO:0000313" key="2">
    <source>
        <dbReference type="EMBL" id="EAQ12639.1"/>
    </source>
</evidence>
<reference evidence="2 3" key="1">
    <citation type="journal article" date="2010" name="J. Bacteriol.">
        <title>Genome sequences of Pelagibaca bermudensis HTCC2601T and Maritimibacter alkaliphilus HTCC2654T, the type strains of two marine Roseobacter genera.</title>
        <authorList>
            <person name="Thrash J.C."/>
            <person name="Cho J.C."/>
            <person name="Ferriera S."/>
            <person name="Johnson J."/>
            <person name="Vergin K.L."/>
            <person name="Giovannoni S.J."/>
        </authorList>
    </citation>
    <scope>NUCLEOTIDE SEQUENCE [LARGE SCALE GENOMIC DNA]</scope>
    <source>
        <strain evidence="2 3">HTCC2654</strain>
    </source>
</reference>
<proteinExistence type="predicted"/>
<gene>
    <name evidence="2" type="ORF">RB2654_15175</name>
</gene>
<dbReference type="EMBL" id="AAMT01000008">
    <property type="protein sequence ID" value="EAQ12639.1"/>
    <property type="molecule type" value="Genomic_DNA"/>
</dbReference>
<dbReference type="HOGENOM" id="CLU_3424806_0_0_5"/>
<dbReference type="AlphaFoldDB" id="A3VH84"/>
<comment type="caution">
    <text evidence="2">The sequence shown here is derived from an EMBL/GenBank/DDBJ whole genome shotgun (WGS) entry which is preliminary data.</text>
</comment>
<evidence type="ECO:0000256" key="1">
    <source>
        <dbReference type="SAM" id="MobiDB-lite"/>
    </source>
</evidence>
<evidence type="ECO:0000313" key="3">
    <source>
        <dbReference type="Proteomes" id="UP000002931"/>
    </source>
</evidence>
<organism evidence="2 3">
    <name type="scientific">Maritimibacter alkaliphilus HTCC2654</name>
    <dbReference type="NCBI Taxonomy" id="314271"/>
    <lineage>
        <taxon>Bacteria</taxon>
        <taxon>Pseudomonadati</taxon>
        <taxon>Pseudomonadota</taxon>
        <taxon>Alphaproteobacteria</taxon>
        <taxon>Rhodobacterales</taxon>
        <taxon>Roseobacteraceae</taxon>
        <taxon>Maritimibacter</taxon>
    </lineage>
</organism>
<protein>
    <submittedName>
        <fullName evidence="2">Uncharacterized protein</fullName>
    </submittedName>
</protein>
<feature type="compositionally biased region" description="Basic and acidic residues" evidence="1">
    <location>
        <begin position="9"/>
        <end position="22"/>
    </location>
</feature>